<gene>
    <name evidence="3" type="ORF">C665_02093</name>
</gene>
<dbReference type="GO" id="GO:0004386">
    <property type="term" value="F:helicase activity"/>
    <property type="evidence" value="ECO:0007669"/>
    <property type="project" value="UniProtKB-KW"/>
</dbReference>
<feature type="region of interest" description="Disordered" evidence="1">
    <location>
        <begin position="43"/>
        <end position="68"/>
    </location>
</feature>
<keyword evidence="3" id="KW-0547">Nucleotide-binding</keyword>
<evidence type="ECO:0000256" key="1">
    <source>
        <dbReference type="SAM" id="MobiDB-lite"/>
    </source>
</evidence>
<dbReference type="SUPFAM" id="SSF46785">
    <property type="entry name" value="Winged helix' DNA-binding domain"/>
    <property type="match status" value="1"/>
</dbReference>
<dbReference type="InterPro" id="IPR036390">
    <property type="entry name" value="WH_DNA-bd_sf"/>
</dbReference>
<protein>
    <submittedName>
        <fullName evidence="3">ATP-dependent DNA helicase</fullName>
    </submittedName>
</protein>
<comment type="caution">
    <text evidence="3">The sequence shown here is derived from an EMBL/GenBank/DDBJ whole genome shotgun (WGS) entry which is preliminary data.</text>
</comment>
<evidence type="ECO:0000313" key="4">
    <source>
        <dbReference type="Proteomes" id="UP000013042"/>
    </source>
</evidence>
<sequence>MLAALLAGPLGKAELARALGRNRPSGQLHEAVRRLVQRGAITPTIPEKPNSRLQKYRLTTAGKRLRRT</sequence>
<evidence type="ECO:0000313" key="3">
    <source>
        <dbReference type="EMBL" id="ENO88441.1"/>
    </source>
</evidence>
<evidence type="ECO:0000259" key="2">
    <source>
        <dbReference type="Pfam" id="PF21247"/>
    </source>
</evidence>
<dbReference type="AlphaFoldDB" id="N6Y2N8"/>
<keyword evidence="3" id="KW-0378">Hydrolase</keyword>
<organism evidence="3 4">
    <name type="scientific">Thauera aminoaromatica S2</name>
    <dbReference type="NCBI Taxonomy" id="1234381"/>
    <lineage>
        <taxon>Bacteria</taxon>
        <taxon>Pseudomonadati</taxon>
        <taxon>Pseudomonadota</taxon>
        <taxon>Betaproteobacteria</taxon>
        <taxon>Rhodocyclales</taxon>
        <taxon>Zoogloeaceae</taxon>
        <taxon>Thauera</taxon>
    </lineage>
</organism>
<keyword evidence="3" id="KW-0067">ATP-binding</keyword>
<dbReference type="Gene3D" id="1.10.10.10">
    <property type="entry name" value="Winged helix-like DNA-binding domain superfamily/Winged helix DNA-binding domain"/>
    <property type="match status" value="1"/>
</dbReference>
<dbReference type="InterPro" id="IPR049514">
    <property type="entry name" value="Fic-like_C"/>
</dbReference>
<accession>N6Y2N8</accession>
<dbReference type="InterPro" id="IPR036388">
    <property type="entry name" value="WH-like_DNA-bd_sf"/>
</dbReference>
<proteinExistence type="predicted"/>
<keyword evidence="3" id="KW-0347">Helicase</keyword>
<reference evidence="3 4" key="1">
    <citation type="submission" date="2012-09" db="EMBL/GenBank/DDBJ databases">
        <title>Draft Genome Sequences of 6 Strains from Genus Thauera.</title>
        <authorList>
            <person name="Liu B."/>
            <person name="Shapleigh J.P."/>
            <person name="Frostegard A.H."/>
        </authorList>
    </citation>
    <scope>NUCLEOTIDE SEQUENCE [LARGE SCALE GENOMIC DNA]</scope>
    <source>
        <strain evidence="3 4">S2</strain>
    </source>
</reference>
<dbReference type="RefSeq" id="WP_004299011.1">
    <property type="nucleotide sequence ID" value="NZ_AMXD01000005.1"/>
</dbReference>
<dbReference type="Pfam" id="PF21247">
    <property type="entry name" value="Fic-like_C"/>
    <property type="match status" value="1"/>
</dbReference>
<feature type="domain" description="Filamentation induced by cAMP protein Fic-like C-terminal" evidence="2">
    <location>
        <begin position="2"/>
        <end position="59"/>
    </location>
</feature>
<dbReference type="Proteomes" id="UP000013042">
    <property type="component" value="Unassembled WGS sequence"/>
</dbReference>
<dbReference type="EMBL" id="AMXD01000005">
    <property type="protein sequence ID" value="ENO88441.1"/>
    <property type="molecule type" value="Genomic_DNA"/>
</dbReference>
<name>N6Y2N8_THASP</name>